<evidence type="ECO:0000313" key="2">
    <source>
        <dbReference type="Proteomes" id="UP000466966"/>
    </source>
</evidence>
<dbReference type="Pfam" id="PF11159">
    <property type="entry name" value="DUF2939"/>
    <property type="match status" value="1"/>
</dbReference>
<keyword evidence="2" id="KW-1185">Reference proteome</keyword>
<proteinExistence type="predicted"/>
<dbReference type="OrthoDB" id="7406839at2"/>
<reference evidence="1 2" key="1">
    <citation type="submission" date="2019-12" db="EMBL/GenBank/DDBJ databases">
        <title>Genomic-based taxomic classification of the family Erythrobacteraceae.</title>
        <authorList>
            <person name="Xu L."/>
        </authorList>
    </citation>
    <scope>NUCLEOTIDE SEQUENCE [LARGE SCALE GENOMIC DNA]</scope>
    <source>
        <strain evidence="1 2">M0322</strain>
    </source>
</reference>
<evidence type="ECO:0000313" key="1">
    <source>
        <dbReference type="EMBL" id="MXO72581.1"/>
    </source>
</evidence>
<protein>
    <submittedName>
        <fullName evidence="1">DUF2939 domain-containing protein</fullName>
    </submittedName>
</protein>
<organism evidence="1 2">
    <name type="scientific">Alteraurantiacibacter buctensis</name>
    <dbReference type="NCBI Taxonomy" id="1503981"/>
    <lineage>
        <taxon>Bacteria</taxon>
        <taxon>Pseudomonadati</taxon>
        <taxon>Pseudomonadota</taxon>
        <taxon>Alphaproteobacteria</taxon>
        <taxon>Sphingomonadales</taxon>
        <taxon>Erythrobacteraceae</taxon>
        <taxon>Alteraurantiacibacter</taxon>
    </lineage>
</organism>
<dbReference type="InterPro" id="IPR021330">
    <property type="entry name" value="DUF2939"/>
</dbReference>
<dbReference type="EMBL" id="WTYV01000005">
    <property type="protein sequence ID" value="MXO72581.1"/>
    <property type="molecule type" value="Genomic_DNA"/>
</dbReference>
<accession>A0A844Z0S6</accession>
<dbReference type="AlphaFoldDB" id="A0A844Z0S6"/>
<dbReference type="Proteomes" id="UP000466966">
    <property type="component" value="Unassembled WGS sequence"/>
</dbReference>
<name>A0A844Z0S6_9SPHN</name>
<sequence length="154" mass="16755">MRLPFKLLLPVAIVAGGWAFASPWYAMWRVVTAADDGNSEELRERVEFERVREGMHADLRASRDDGDSDLLDRIGDGIVTAVAGAAIETAVTPQGLAVLLDASTVMPGEDWSWDVNRTGLDSFTAEASLPDGRPGPRLDFERDGLGWVMVGVRL</sequence>
<comment type="caution">
    <text evidence="1">The sequence shown here is derived from an EMBL/GenBank/DDBJ whole genome shotgun (WGS) entry which is preliminary data.</text>
</comment>
<dbReference type="RefSeq" id="WP_160772505.1">
    <property type="nucleotide sequence ID" value="NZ_WTYV01000005.1"/>
</dbReference>
<gene>
    <name evidence="1" type="ORF">GRI99_13195</name>
</gene>